<proteinExistence type="predicted"/>
<dbReference type="Gene3D" id="3.40.50.300">
    <property type="entry name" value="P-loop containing nucleotide triphosphate hydrolases"/>
    <property type="match status" value="1"/>
</dbReference>
<evidence type="ECO:0000259" key="2">
    <source>
        <dbReference type="PROSITE" id="PS51199"/>
    </source>
</evidence>
<accession>A0A218MMT0</accession>
<dbReference type="PANTHER" id="PTHR30153:SF2">
    <property type="entry name" value="REPLICATIVE DNA HELICASE"/>
    <property type="match status" value="1"/>
</dbReference>
<dbReference type="InterPro" id="IPR027417">
    <property type="entry name" value="P-loop_NTPase"/>
</dbReference>
<dbReference type="GO" id="GO:0006260">
    <property type="term" value="P:DNA replication"/>
    <property type="evidence" value="ECO:0007669"/>
    <property type="project" value="InterPro"/>
</dbReference>
<name>A0A218MMT0_9VIRU</name>
<dbReference type="GO" id="GO:0003678">
    <property type="term" value="F:DNA helicase activity"/>
    <property type="evidence" value="ECO:0007669"/>
    <property type="project" value="InterPro"/>
</dbReference>
<reference evidence="3" key="2">
    <citation type="journal article" date="2017" name="Nat. Commun.">
        <title>Single-virus genomics reveals hidden cosmopolitan and abundant viruses.</title>
        <authorList>
            <person name="Martinez-Hernandez F."/>
            <person name="Fornas O."/>
            <person name="Lluesma Gomez M."/>
            <person name="Bolduc B."/>
            <person name="de la Cruz Pena M.J."/>
            <person name="Martinez J.M."/>
            <person name="Anton J."/>
            <person name="Gasol J.M."/>
            <person name="Rosselli R."/>
            <person name="Rodriguez-Valera F."/>
            <person name="Sullivan M.B."/>
            <person name="Acinas S.G."/>
            <person name="Martinez-Garcia M."/>
        </authorList>
    </citation>
    <scope>NUCLEOTIDE SEQUENCE</scope>
</reference>
<reference evidence="3" key="1">
    <citation type="submission" date="2016-10" db="EMBL/GenBank/DDBJ databases">
        <authorList>
            <person name="Varghese N."/>
        </authorList>
    </citation>
    <scope>NUCLEOTIDE SEQUENCE</scope>
</reference>
<protein>
    <submittedName>
        <fullName evidence="3">Putative gp21.1</fullName>
    </submittedName>
</protein>
<dbReference type="GO" id="GO:0005524">
    <property type="term" value="F:ATP binding"/>
    <property type="evidence" value="ECO:0007669"/>
    <property type="project" value="InterPro"/>
</dbReference>
<dbReference type="EMBL" id="KY052844">
    <property type="protein sequence ID" value="ASF00602.1"/>
    <property type="molecule type" value="Genomic_DNA"/>
</dbReference>
<feature type="domain" description="SF4 helicase" evidence="2">
    <location>
        <begin position="162"/>
        <end position="426"/>
    </location>
</feature>
<feature type="region of interest" description="Disordered" evidence="1">
    <location>
        <begin position="412"/>
        <end position="432"/>
    </location>
</feature>
<dbReference type="PROSITE" id="PS51199">
    <property type="entry name" value="SF4_HELICASE"/>
    <property type="match status" value="1"/>
</dbReference>
<sequence>MSKLTQFGHSFQVKVLSVLITDRDFLQQSADIVSPDYFDNDASKWIIRKTLGYYNKYKTIPTMEVFKVEVDKLTNKVQGVAVKDLLKQTYKSSKSEDLNFVKNTFLDFCKNQTLKNALMKSVDLLELGDYDDIRNLIDKALKAGVERDIGHEYITELEDRFREEARSTIETPWPLINRLLCGGLGQGDLGMIAGGPGGGKSWALVALGAQAVKLGYNVIHYTLELSEKYVGRRYDACFTEISVSEIIHNKEIVKERLGALRGGLYIREYPAGQATVNTIHAHLEKCIQQNIEPDLIIIDYADLLNSKTSKEKRDKLDDIYTGLRGLATEMKIPIWTASQVNRSGAREEIIQGDRMAESYSKMMITDFAMSLSRNHEDKENGTGRWHIMKNRYGADGMTFNSTIDTSIGKIEINERNSQRNGPTPQGELSPAERRRLRNSSENFFGI</sequence>
<evidence type="ECO:0000313" key="3">
    <source>
        <dbReference type="EMBL" id="ASF00602.1"/>
    </source>
</evidence>
<dbReference type="Pfam" id="PF03796">
    <property type="entry name" value="DnaB_C"/>
    <property type="match status" value="1"/>
</dbReference>
<dbReference type="PANTHER" id="PTHR30153">
    <property type="entry name" value="REPLICATIVE DNA HELICASE DNAB"/>
    <property type="match status" value="1"/>
</dbReference>
<dbReference type="InterPro" id="IPR007694">
    <property type="entry name" value="DNA_helicase_DnaB-like_C"/>
</dbReference>
<organism evidence="3">
    <name type="scientific">uncultured virus</name>
    <dbReference type="NCBI Taxonomy" id="340016"/>
    <lineage>
        <taxon>Viruses</taxon>
        <taxon>environmental samples</taxon>
    </lineage>
</organism>
<evidence type="ECO:0000256" key="1">
    <source>
        <dbReference type="SAM" id="MobiDB-lite"/>
    </source>
</evidence>
<dbReference type="SUPFAM" id="SSF52540">
    <property type="entry name" value="P-loop containing nucleoside triphosphate hydrolases"/>
    <property type="match status" value="1"/>
</dbReference>